<dbReference type="OrthoDB" id="4690547at2"/>
<keyword evidence="2" id="KW-0560">Oxidoreductase</keyword>
<reference evidence="4 5" key="1">
    <citation type="submission" date="2017-05" db="EMBL/GenBank/DDBJ databases">
        <title>Genomic insights into alkan degradation activity of Oleiphilus messinensis.</title>
        <authorList>
            <person name="Kozyavkin S.A."/>
            <person name="Slesarev A.I."/>
            <person name="Golyshin P.N."/>
            <person name="Korzhenkov A."/>
            <person name="Golyshina O.N."/>
            <person name="Toshchakov S.V."/>
        </authorList>
    </citation>
    <scope>NUCLEOTIDE SEQUENCE [LARGE SCALE GENOMIC DNA]</scope>
    <source>
        <strain evidence="4 5">ME102</strain>
    </source>
</reference>
<sequence length="270" mass="29544">MLKRVFITGGASGLGKAIAMRYAREGHQVCIGDVNLERGAEAEAELKALQPDSFFQLCDVRDENSILAVKDELMKRWRGVDIVVNNAGVGGTAGGIEEVSLADWDWVVDINLMGVVRGCRVFTPVFKAQGDGYFVNIASAAGLMNAPKMAGYNVAKAGVISLSETLRVELSDDGIHTSVVCPAFFPTNLTESLRSHQGGVQSAVNKLMKRSGVTAENVADAIFDAVRKKQFWVVTHKPEKRMWQLKRVMPDVFSFVMAYQTKKFLAKKKA</sequence>
<gene>
    <name evidence="4" type="ORF">OLMES_4395</name>
</gene>
<dbReference type="EMBL" id="CP021425">
    <property type="protein sequence ID" value="ARU58391.1"/>
    <property type="molecule type" value="Genomic_DNA"/>
</dbReference>
<evidence type="ECO:0000313" key="4">
    <source>
        <dbReference type="EMBL" id="ARU58391.1"/>
    </source>
</evidence>
<dbReference type="Pfam" id="PF00106">
    <property type="entry name" value="adh_short"/>
    <property type="match status" value="1"/>
</dbReference>
<evidence type="ECO:0000313" key="5">
    <source>
        <dbReference type="Proteomes" id="UP000196027"/>
    </source>
</evidence>
<dbReference type="PRINTS" id="PR00080">
    <property type="entry name" value="SDRFAMILY"/>
</dbReference>
<dbReference type="KEGG" id="ome:OLMES_4395"/>
<dbReference type="InterPro" id="IPR020904">
    <property type="entry name" value="Sc_DH/Rdtase_CS"/>
</dbReference>
<dbReference type="AlphaFoldDB" id="A0A1Y0ID54"/>
<organism evidence="4 5">
    <name type="scientific">Oleiphilus messinensis</name>
    <dbReference type="NCBI Taxonomy" id="141451"/>
    <lineage>
        <taxon>Bacteria</taxon>
        <taxon>Pseudomonadati</taxon>
        <taxon>Pseudomonadota</taxon>
        <taxon>Gammaproteobacteria</taxon>
        <taxon>Oceanospirillales</taxon>
        <taxon>Oleiphilaceae</taxon>
        <taxon>Oleiphilus</taxon>
    </lineage>
</organism>
<dbReference type="SUPFAM" id="SSF51735">
    <property type="entry name" value="NAD(P)-binding Rossmann-fold domains"/>
    <property type="match status" value="1"/>
</dbReference>
<dbReference type="CDD" id="cd05233">
    <property type="entry name" value="SDR_c"/>
    <property type="match status" value="1"/>
</dbReference>
<evidence type="ECO:0000256" key="2">
    <source>
        <dbReference type="ARBA" id="ARBA00023002"/>
    </source>
</evidence>
<dbReference type="PANTHER" id="PTHR43391">
    <property type="entry name" value="RETINOL DEHYDROGENASE-RELATED"/>
    <property type="match status" value="1"/>
</dbReference>
<name>A0A1Y0ID54_9GAMM</name>
<dbReference type="RefSeq" id="WP_087463176.1">
    <property type="nucleotide sequence ID" value="NZ_CP021425.1"/>
</dbReference>
<keyword evidence="5" id="KW-1185">Reference proteome</keyword>
<evidence type="ECO:0000256" key="1">
    <source>
        <dbReference type="ARBA" id="ARBA00006484"/>
    </source>
</evidence>
<dbReference type="Proteomes" id="UP000196027">
    <property type="component" value="Chromosome"/>
</dbReference>
<protein>
    <submittedName>
        <fullName evidence="4">Short-chain dehydrogenase/reductase SDR</fullName>
    </submittedName>
</protein>
<dbReference type="NCBIfam" id="NF004196">
    <property type="entry name" value="PRK05650.1"/>
    <property type="match status" value="1"/>
</dbReference>
<dbReference type="PANTHER" id="PTHR43391:SF26">
    <property type="entry name" value="BLL7251 PROTEIN"/>
    <property type="match status" value="1"/>
</dbReference>
<dbReference type="GO" id="GO:0016491">
    <property type="term" value="F:oxidoreductase activity"/>
    <property type="evidence" value="ECO:0007669"/>
    <property type="project" value="UniProtKB-KW"/>
</dbReference>
<dbReference type="Gene3D" id="3.40.50.720">
    <property type="entry name" value="NAD(P)-binding Rossmann-like Domain"/>
    <property type="match status" value="1"/>
</dbReference>
<evidence type="ECO:0000256" key="3">
    <source>
        <dbReference type="RuleBase" id="RU000363"/>
    </source>
</evidence>
<dbReference type="PROSITE" id="PS00061">
    <property type="entry name" value="ADH_SHORT"/>
    <property type="match status" value="1"/>
</dbReference>
<dbReference type="InterPro" id="IPR036291">
    <property type="entry name" value="NAD(P)-bd_dom_sf"/>
</dbReference>
<proteinExistence type="inferred from homology"/>
<accession>A0A1Y0ID54</accession>
<dbReference type="PRINTS" id="PR00081">
    <property type="entry name" value="GDHRDH"/>
</dbReference>
<comment type="similarity">
    <text evidence="1 3">Belongs to the short-chain dehydrogenases/reductases (SDR) family.</text>
</comment>
<dbReference type="InterPro" id="IPR002347">
    <property type="entry name" value="SDR_fam"/>
</dbReference>